<dbReference type="PANTHER" id="PTHR23513">
    <property type="entry name" value="INTEGRAL MEMBRANE EFFLUX PROTEIN-RELATED"/>
    <property type="match status" value="1"/>
</dbReference>
<feature type="transmembrane region" description="Helical" evidence="6">
    <location>
        <begin position="47"/>
        <end position="68"/>
    </location>
</feature>
<evidence type="ECO:0000313" key="8">
    <source>
        <dbReference type="EMBL" id="MFC5056552.1"/>
    </source>
</evidence>
<evidence type="ECO:0000256" key="1">
    <source>
        <dbReference type="ARBA" id="ARBA00004651"/>
    </source>
</evidence>
<comment type="caution">
    <text evidence="8">The sequence shown here is derived from an EMBL/GenBank/DDBJ whole genome shotgun (WGS) entry which is preliminary data.</text>
</comment>
<keyword evidence="5 6" id="KW-0472">Membrane</keyword>
<evidence type="ECO:0000256" key="6">
    <source>
        <dbReference type="SAM" id="Phobius"/>
    </source>
</evidence>
<feature type="domain" description="Major facilitator superfamily (MFS) profile" evidence="7">
    <location>
        <begin position="217"/>
        <end position="406"/>
    </location>
</feature>
<organism evidence="8 9">
    <name type="scientific">Saccharothrix xinjiangensis</name>
    <dbReference type="NCBI Taxonomy" id="204798"/>
    <lineage>
        <taxon>Bacteria</taxon>
        <taxon>Bacillati</taxon>
        <taxon>Actinomycetota</taxon>
        <taxon>Actinomycetes</taxon>
        <taxon>Pseudonocardiales</taxon>
        <taxon>Pseudonocardiaceae</taxon>
        <taxon>Saccharothrix</taxon>
    </lineage>
</organism>
<keyword evidence="2" id="KW-1003">Cell membrane</keyword>
<dbReference type="Pfam" id="PF07690">
    <property type="entry name" value="MFS_1"/>
    <property type="match status" value="1"/>
</dbReference>
<feature type="transmembrane region" description="Helical" evidence="6">
    <location>
        <begin position="221"/>
        <end position="240"/>
    </location>
</feature>
<protein>
    <submittedName>
        <fullName evidence="8">MFS transporter</fullName>
    </submittedName>
</protein>
<feature type="transmembrane region" description="Helical" evidence="6">
    <location>
        <begin position="12"/>
        <end position="35"/>
    </location>
</feature>
<dbReference type="InterPro" id="IPR011701">
    <property type="entry name" value="MFS"/>
</dbReference>
<feature type="transmembrane region" description="Helical" evidence="6">
    <location>
        <begin position="284"/>
        <end position="305"/>
    </location>
</feature>
<evidence type="ECO:0000256" key="3">
    <source>
        <dbReference type="ARBA" id="ARBA00022692"/>
    </source>
</evidence>
<sequence>MSLGGRLGAVRNLVVANGVTSFGASVTEFALPLVALTLLDASASTVALLYATSLASQALVSLPVGVWVDRADRARAAVWGLVAGGLVVLAVPALTAGGLLTTGWLFAVAVGVGVTSTVVQVAAQALVPALVGGQQLLSANAGLAFGRSLGTMVGPGAGGVVIGWIGAGFALLVDGVSQLLAALLLVRLRDPAPDREASDRPRRAAWQGVQAVLADPLLRRILVGTTVFNVSGGLIGSLYFPYAYQDLGLTPLGLGVAAMVGNVGLLAGSALAPRVVRRLGLTRAATLSDTIAVASFGLILSASLLPPLVMLAVYEFLFGLSISVFRVSVATLRQERTPDVLQGRVFSTVLLGPMFGAPVGAVLGAVLAGPLGAPGAIGVGLVVGVLSLTPFWLPGWRTEPAPDPVR</sequence>
<comment type="subcellular location">
    <subcellularLocation>
        <location evidence="1">Cell membrane</location>
        <topology evidence="1">Multi-pass membrane protein</topology>
    </subcellularLocation>
</comment>
<dbReference type="SUPFAM" id="SSF103473">
    <property type="entry name" value="MFS general substrate transporter"/>
    <property type="match status" value="1"/>
</dbReference>
<keyword evidence="3 6" id="KW-0812">Transmembrane</keyword>
<feature type="transmembrane region" description="Helical" evidence="6">
    <location>
        <begin position="80"/>
        <end position="107"/>
    </location>
</feature>
<dbReference type="Gene3D" id="1.20.1250.20">
    <property type="entry name" value="MFS general substrate transporter like domains"/>
    <property type="match status" value="1"/>
</dbReference>
<name>A0ABV9Y4U4_9PSEU</name>
<dbReference type="EMBL" id="JBHSJB010000022">
    <property type="protein sequence ID" value="MFC5056552.1"/>
    <property type="molecule type" value="Genomic_DNA"/>
</dbReference>
<gene>
    <name evidence="8" type="ORF">ACFPFM_22730</name>
</gene>
<dbReference type="RefSeq" id="WP_344042152.1">
    <property type="nucleotide sequence ID" value="NZ_BAAAKE010000032.1"/>
</dbReference>
<evidence type="ECO:0000256" key="5">
    <source>
        <dbReference type="ARBA" id="ARBA00023136"/>
    </source>
</evidence>
<dbReference type="PANTHER" id="PTHR23513:SF6">
    <property type="entry name" value="MAJOR FACILITATOR SUPERFAMILY ASSOCIATED DOMAIN-CONTAINING PROTEIN"/>
    <property type="match status" value="1"/>
</dbReference>
<dbReference type="InterPro" id="IPR020846">
    <property type="entry name" value="MFS_dom"/>
</dbReference>
<dbReference type="Proteomes" id="UP001595833">
    <property type="component" value="Unassembled WGS sequence"/>
</dbReference>
<evidence type="ECO:0000259" key="7">
    <source>
        <dbReference type="PROSITE" id="PS50850"/>
    </source>
</evidence>
<feature type="transmembrane region" description="Helical" evidence="6">
    <location>
        <begin position="252"/>
        <end position="272"/>
    </location>
</feature>
<evidence type="ECO:0000256" key="2">
    <source>
        <dbReference type="ARBA" id="ARBA00022475"/>
    </source>
</evidence>
<dbReference type="InterPro" id="IPR036259">
    <property type="entry name" value="MFS_trans_sf"/>
</dbReference>
<feature type="transmembrane region" description="Helical" evidence="6">
    <location>
        <begin position="345"/>
        <end position="367"/>
    </location>
</feature>
<keyword evidence="9" id="KW-1185">Reference proteome</keyword>
<feature type="transmembrane region" description="Helical" evidence="6">
    <location>
        <begin position="373"/>
        <end position="393"/>
    </location>
</feature>
<feature type="transmembrane region" description="Helical" evidence="6">
    <location>
        <begin position="161"/>
        <end position="186"/>
    </location>
</feature>
<dbReference type="PROSITE" id="PS50850">
    <property type="entry name" value="MFS"/>
    <property type="match status" value="1"/>
</dbReference>
<reference evidence="9" key="1">
    <citation type="journal article" date="2019" name="Int. J. Syst. Evol. Microbiol.">
        <title>The Global Catalogue of Microorganisms (GCM) 10K type strain sequencing project: providing services to taxonomists for standard genome sequencing and annotation.</title>
        <authorList>
            <consortium name="The Broad Institute Genomics Platform"/>
            <consortium name="The Broad Institute Genome Sequencing Center for Infectious Disease"/>
            <person name="Wu L."/>
            <person name="Ma J."/>
        </authorList>
    </citation>
    <scope>NUCLEOTIDE SEQUENCE [LARGE SCALE GENOMIC DNA]</scope>
    <source>
        <strain evidence="9">KCTC 12848</strain>
    </source>
</reference>
<keyword evidence="4 6" id="KW-1133">Transmembrane helix</keyword>
<evidence type="ECO:0000256" key="4">
    <source>
        <dbReference type="ARBA" id="ARBA00022989"/>
    </source>
</evidence>
<dbReference type="CDD" id="cd06173">
    <property type="entry name" value="MFS_MefA_like"/>
    <property type="match status" value="1"/>
</dbReference>
<evidence type="ECO:0000313" key="9">
    <source>
        <dbReference type="Proteomes" id="UP001595833"/>
    </source>
</evidence>
<accession>A0ABV9Y4U4</accession>
<proteinExistence type="predicted"/>